<dbReference type="InterPro" id="IPR016161">
    <property type="entry name" value="Ald_DH/histidinol_DH"/>
</dbReference>
<feature type="domain" description="Aldehyde dehydrogenase" evidence="1">
    <location>
        <begin position="98"/>
        <end position="180"/>
    </location>
</feature>
<keyword evidence="3" id="KW-1185">Reference proteome</keyword>
<dbReference type="InterPro" id="IPR016162">
    <property type="entry name" value="Ald_DH_N"/>
</dbReference>
<dbReference type="AlphaFoldDB" id="A0A8X7VNN6"/>
<dbReference type="OrthoDB" id="310895at2759"/>
<comment type="caution">
    <text evidence="2">The sequence shown here is derived from an EMBL/GenBank/DDBJ whole genome shotgun (WGS) entry which is preliminary data.</text>
</comment>
<dbReference type="SUPFAM" id="SSF53720">
    <property type="entry name" value="ALDH-like"/>
    <property type="match status" value="1"/>
</dbReference>
<reference evidence="2 3" key="1">
    <citation type="submission" date="2020-02" db="EMBL/GenBank/DDBJ databases">
        <authorList>
            <person name="Ma Q."/>
            <person name="Huang Y."/>
            <person name="Song X."/>
            <person name="Pei D."/>
        </authorList>
    </citation>
    <scope>NUCLEOTIDE SEQUENCE [LARGE SCALE GENOMIC DNA]</scope>
    <source>
        <strain evidence="2">Sxm20200214</strain>
        <tissue evidence="2">Leaf</tissue>
    </source>
</reference>
<protein>
    <recommendedName>
        <fullName evidence="1">Aldehyde dehydrogenase domain-containing protein</fullName>
    </recommendedName>
</protein>
<organism evidence="2 3">
    <name type="scientific">Brassica carinata</name>
    <name type="common">Ethiopian mustard</name>
    <name type="synonym">Abyssinian cabbage</name>
    <dbReference type="NCBI Taxonomy" id="52824"/>
    <lineage>
        <taxon>Eukaryota</taxon>
        <taxon>Viridiplantae</taxon>
        <taxon>Streptophyta</taxon>
        <taxon>Embryophyta</taxon>
        <taxon>Tracheophyta</taxon>
        <taxon>Spermatophyta</taxon>
        <taxon>Magnoliopsida</taxon>
        <taxon>eudicotyledons</taxon>
        <taxon>Gunneridae</taxon>
        <taxon>Pentapetalae</taxon>
        <taxon>rosids</taxon>
        <taxon>malvids</taxon>
        <taxon>Brassicales</taxon>
        <taxon>Brassicaceae</taxon>
        <taxon>Brassiceae</taxon>
        <taxon>Brassica</taxon>
    </lineage>
</organism>
<evidence type="ECO:0000313" key="3">
    <source>
        <dbReference type="Proteomes" id="UP000886595"/>
    </source>
</evidence>
<accession>A0A8X7VNN6</accession>
<dbReference type="Gene3D" id="3.40.605.10">
    <property type="entry name" value="Aldehyde Dehydrogenase, Chain A, domain 1"/>
    <property type="match status" value="1"/>
</dbReference>
<dbReference type="GO" id="GO:0016491">
    <property type="term" value="F:oxidoreductase activity"/>
    <property type="evidence" value="ECO:0007669"/>
    <property type="project" value="InterPro"/>
</dbReference>
<name>A0A8X7VNN6_BRACI</name>
<dbReference type="Pfam" id="PF00171">
    <property type="entry name" value="Aldedh"/>
    <property type="match status" value="1"/>
</dbReference>
<evidence type="ECO:0000259" key="1">
    <source>
        <dbReference type="Pfam" id="PF00171"/>
    </source>
</evidence>
<proteinExistence type="predicted"/>
<dbReference type="InterPro" id="IPR015590">
    <property type="entry name" value="Aldehyde_DH_dom"/>
</dbReference>
<sequence>MRGVGVGLLKGKSDEVRDCGEIDDIGAASAVPGSRRHGTIEAAQAQLKRSVEYGTTMKEKLLQWKKIVRIFGTSSGAEKIISLLVQVSYTQLLIDGNFVDSASGKTFLTLDPHTGKVIVNKAEGDGEDINQAVKAARKAIDERSRIMQRFTYLVEKHSEELAALETWDNGKTYEQAKTAQMASLECHHP</sequence>
<dbReference type="Proteomes" id="UP000886595">
    <property type="component" value="Unassembled WGS sequence"/>
</dbReference>
<evidence type="ECO:0000313" key="2">
    <source>
        <dbReference type="EMBL" id="KAG2314636.1"/>
    </source>
</evidence>
<dbReference type="PANTHER" id="PTHR11699">
    <property type="entry name" value="ALDEHYDE DEHYDROGENASE-RELATED"/>
    <property type="match status" value="1"/>
</dbReference>
<dbReference type="EMBL" id="JAAMPC010000004">
    <property type="protein sequence ID" value="KAG2314636.1"/>
    <property type="molecule type" value="Genomic_DNA"/>
</dbReference>
<gene>
    <name evidence="2" type="ORF">Bca52824_017758</name>
</gene>